<evidence type="ECO:0000313" key="1">
    <source>
        <dbReference type="EMBL" id="MDS9466587.1"/>
    </source>
</evidence>
<comment type="caution">
    <text evidence="1">The sequence shown here is derived from an EMBL/GenBank/DDBJ whole genome shotgun (WGS) entry which is preliminary data.</text>
</comment>
<gene>
    <name evidence="1" type="ORF">RGQ15_03210</name>
</gene>
<sequence>MMIRVAMRAMPLLLVAFFALSVLVLDGADDRSREMARVNAHRLAWAEHQVKCPEAWENLPISACTLGNAPINPSPAH</sequence>
<proteinExistence type="predicted"/>
<protein>
    <submittedName>
        <fullName evidence="1">Uncharacterized protein</fullName>
    </submittedName>
</protein>
<name>A0ABU2HNH1_9RHOB</name>
<dbReference type="RefSeq" id="WP_311158776.1">
    <property type="nucleotide sequence ID" value="NZ_JAVQLW010000001.1"/>
</dbReference>
<dbReference type="Proteomes" id="UP001269144">
    <property type="component" value="Unassembled WGS sequence"/>
</dbReference>
<accession>A0ABU2HNH1</accession>
<evidence type="ECO:0000313" key="2">
    <source>
        <dbReference type="Proteomes" id="UP001269144"/>
    </source>
</evidence>
<reference evidence="2" key="1">
    <citation type="submission" date="2023-07" db="EMBL/GenBank/DDBJ databases">
        <title>Paracoccus sp. MBLB3053 whole genome sequence.</title>
        <authorList>
            <person name="Hwang C.Y."/>
            <person name="Cho E.-S."/>
            <person name="Seo M.-J."/>
        </authorList>
    </citation>
    <scope>NUCLEOTIDE SEQUENCE [LARGE SCALE GENOMIC DNA]</scope>
    <source>
        <strain evidence="2">MBLB3053</strain>
    </source>
</reference>
<organism evidence="1 2">
    <name type="scientific">Paracoccus aurantius</name>
    <dbReference type="NCBI Taxonomy" id="3073814"/>
    <lineage>
        <taxon>Bacteria</taxon>
        <taxon>Pseudomonadati</taxon>
        <taxon>Pseudomonadota</taxon>
        <taxon>Alphaproteobacteria</taxon>
        <taxon>Rhodobacterales</taxon>
        <taxon>Paracoccaceae</taxon>
        <taxon>Paracoccus</taxon>
    </lineage>
</organism>
<dbReference type="EMBL" id="JAVQLW010000001">
    <property type="protein sequence ID" value="MDS9466587.1"/>
    <property type="molecule type" value="Genomic_DNA"/>
</dbReference>
<keyword evidence="2" id="KW-1185">Reference proteome</keyword>